<proteinExistence type="predicted"/>
<reference evidence="1 2" key="1">
    <citation type="submission" date="2019-10" db="EMBL/GenBank/DDBJ databases">
        <authorList>
            <person name="Palmer J.M."/>
        </authorList>
    </citation>
    <scope>NUCLEOTIDE SEQUENCE [LARGE SCALE GENOMIC DNA]</scope>
    <source>
        <strain evidence="1 2">TWF696</strain>
    </source>
</reference>
<protein>
    <submittedName>
        <fullName evidence="1">Uncharacterized protein</fullName>
    </submittedName>
</protein>
<name>A0AAV9U1S2_9PEZI</name>
<comment type="caution">
    <text evidence="1">The sequence shown here is derived from an EMBL/GenBank/DDBJ whole genome shotgun (WGS) entry which is preliminary data.</text>
</comment>
<evidence type="ECO:0000313" key="2">
    <source>
        <dbReference type="Proteomes" id="UP001375240"/>
    </source>
</evidence>
<gene>
    <name evidence="1" type="ORF">TWF696_003394</name>
</gene>
<accession>A0AAV9U1S2</accession>
<dbReference type="AlphaFoldDB" id="A0AAV9U1S2"/>
<organism evidence="1 2">
    <name type="scientific">Orbilia brochopaga</name>
    <dbReference type="NCBI Taxonomy" id="3140254"/>
    <lineage>
        <taxon>Eukaryota</taxon>
        <taxon>Fungi</taxon>
        <taxon>Dikarya</taxon>
        <taxon>Ascomycota</taxon>
        <taxon>Pezizomycotina</taxon>
        <taxon>Orbiliomycetes</taxon>
        <taxon>Orbiliales</taxon>
        <taxon>Orbiliaceae</taxon>
        <taxon>Orbilia</taxon>
    </lineage>
</organism>
<keyword evidence="2" id="KW-1185">Reference proteome</keyword>
<dbReference type="EMBL" id="JAVHNQ010000017">
    <property type="protein sequence ID" value="KAK6330505.1"/>
    <property type="molecule type" value="Genomic_DNA"/>
</dbReference>
<evidence type="ECO:0000313" key="1">
    <source>
        <dbReference type="EMBL" id="KAK6330505.1"/>
    </source>
</evidence>
<sequence length="231" mass="25793">MSFEFTFTCPAGPAPVQRVATPPPPPPPPAAPAVSSFFSLPVPVLSPVRFPIPWGCETSASTEIKATRIAKDGTPLPPRARQPKPRRHFAVMPGIERIPRVPKLNMAPASFWVPMSPPTRFTWSTPRTTPTPRIQTLRPFDAYSRDTFFNRGVETITRRSIQLAQLNFNKKRSVKLRKELDDLSTKWQERQTTTTADIWTAVKTTATVAVGVCKALGWPFVGYLVMEALQR</sequence>
<dbReference type="Proteomes" id="UP001375240">
    <property type="component" value="Unassembled WGS sequence"/>
</dbReference>